<evidence type="ECO:0000256" key="6">
    <source>
        <dbReference type="ARBA" id="ARBA00023136"/>
    </source>
</evidence>
<keyword evidence="2 7" id="KW-0813">Transport</keyword>
<comment type="caution">
    <text evidence="10">The sequence shown here is derived from an EMBL/GenBank/DDBJ whole genome shotgun (WGS) entry which is preliminary data.</text>
</comment>
<dbReference type="InterPro" id="IPR045621">
    <property type="entry name" value="BPD_transp_1_N"/>
</dbReference>
<dbReference type="Pfam" id="PF00528">
    <property type="entry name" value="BPD_transp_1"/>
    <property type="match status" value="1"/>
</dbReference>
<feature type="transmembrane region" description="Helical" evidence="7">
    <location>
        <begin position="276"/>
        <end position="296"/>
    </location>
</feature>
<keyword evidence="8" id="KW-0732">Signal</keyword>
<keyword evidence="11" id="KW-1185">Reference proteome</keyword>
<evidence type="ECO:0000256" key="7">
    <source>
        <dbReference type="RuleBase" id="RU363032"/>
    </source>
</evidence>
<dbReference type="Pfam" id="PF19300">
    <property type="entry name" value="BPD_transp_1_N"/>
    <property type="match status" value="1"/>
</dbReference>
<dbReference type="RefSeq" id="WP_318784109.1">
    <property type="nucleotide sequence ID" value="NZ_JADBDZ010000001.1"/>
</dbReference>
<evidence type="ECO:0000256" key="5">
    <source>
        <dbReference type="ARBA" id="ARBA00022989"/>
    </source>
</evidence>
<comment type="subcellular location">
    <subcellularLocation>
        <location evidence="1 7">Cell membrane</location>
        <topology evidence="1 7">Multi-pass membrane protein</topology>
    </subcellularLocation>
</comment>
<dbReference type="PROSITE" id="PS50928">
    <property type="entry name" value="ABC_TM1"/>
    <property type="match status" value="1"/>
</dbReference>
<organism evidence="10 11">
    <name type="scientific">Actinomadura algeriensis</name>
    <dbReference type="NCBI Taxonomy" id="1679523"/>
    <lineage>
        <taxon>Bacteria</taxon>
        <taxon>Bacillati</taxon>
        <taxon>Actinomycetota</taxon>
        <taxon>Actinomycetes</taxon>
        <taxon>Streptosporangiales</taxon>
        <taxon>Thermomonosporaceae</taxon>
        <taxon>Actinomadura</taxon>
    </lineage>
</organism>
<comment type="similarity">
    <text evidence="7">Belongs to the binding-protein-dependent transport system permease family.</text>
</comment>
<proteinExistence type="inferred from homology"/>
<dbReference type="InterPro" id="IPR000515">
    <property type="entry name" value="MetI-like"/>
</dbReference>
<dbReference type="Gene3D" id="1.10.3720.10">
    <property type="entry name" value="MetI-like"/>
    <property type="match status" value="1"/>
</dbReference>
<dbReference type="SUPFAM" id="SSF161098">
    <property type="entry name" value="MetI-like"/>
    <property type="match status" value="1"/>
</dbReference>
<feature type="transmembrane region" description="Helical" evidence="7">
    <location>
        <begin position="125"/>
        <end position="153"/>
    </location>
</feature>
<feature type="transmembrane region" description="Helical" evidence="7">
    <location>
        <begin position="95"/>
        <end position="118"/>
    </location>
</feature>
<feature type="chain" id="PRO_5045911893" evidence="8">
    <location>
        <begin position="26"/>
        <end position="299"/>
    </location>
</feature>
<keyword evidence="4 7" id="KW-0812">Transmembrane</keyword>
<reference evidence="10 11" key="1">
    <citation type="submission" date="2020-10" db="EMBL/GenBank/DDBJ databases">
        <title>Sequencing the genomes of 1000 actinobacteria strains.</title>
        <authorList>
            <person name="Klenk H.-P."/>
        </authorList>
    </citation>
    <scope>NUCLEOTIDE SEQUENCE [LARGE SCALE GENOMIC DNA]</scope>
    <source>
        <strain evidence="10 11">DSM 46744</strain>
    </source>
</reference>
<dbReference type="PANTHER" id="PTHR43163">
    <property type="entry name" value="DIPEPTIDE TRANSPORT SYSTEM PERMEASE PROTEIN DPPB-RELATED"/>
    <property type="match status" value="1"/>
</dbReference>
<feature type="transmembrane region" description="Helical" evidence="7">
    <location>
        <begin position="173"/>
        <end position="197"/>
    </location>
</feature>
<evidence type="ECO:0000256" key="2">
    <source>
        <dbReference type="ARBA" id="ARBA00022448"/>
    </source>
</evidence>
<keyword evidence="3" id="KW-1003">Cell membrane</keyword>
<protein>
    <submittedName>
        <fullName evidence="10">Peptide/nickel transport system permease protein</fullName>
    </submittedName>
</protein>
<keyword evidence="6 7" id="KW-0472">Membrane</keyword>
<dbReference type="EMBL" id="JADBDZ010000001">
    <property type="protein sequence ID" value="MBE1533059.1"/>
    <property type="molecule type" value="Genomic_DNA"/>
</dbReference>
<evidence type="ECO:0000313" key="11">
    <source>
        <dbReference type="Proteomes" id="UP000627838"/>
    </source>
</evidence>
<evidence type="ECO:0000256" key="1">
    <source>
        <dbReference type="ARBA" id="ARBA00004651"/>
    </source>
</evidence>
<sequence length="299" mass="29549">MILRTAGAAARAAALLAAVSVPVFAATALLPADAAEHRTGGRADAARLAELRAELGLDRPAWERYLTWAGGMLRGDPGASLLTGRPVGELVAERLPATLALAGCALAVAIPLALLLAWSIGASRAFAGVAAAVAAVPQVVFAAGLAVLFAGVLGWLPPVSLLPPGGAPPLELLVLPALALALPAAAFAAGPLGGAVADAARRPHVRDAVARGVPAGRVALRHVAPFVLAPAVRMLALLTGGLLAATAVVEVLFGYAGLGELLVSSIGTRDAPVVQAVALLAALPVLAGLAVADVLGDRA</sequence>
<evidence type="ECO:0000313" key="10">
    <source>
        <dbReference type="EMBL" id="MBE1533059.1"/>
    </source>
</evidence>
<keyword evidence="5 7" id="KW-1133">Transmembrane helix</keyword>
<feature type="domain" description="ABC transmembrane type-1" evidence="9">
    <location>
        <begin position="95"/>
        <end position="292"/>
    </location>
</feature>
<feature type="transmembrane region" description="Helical" evidence="7">
    <location>
        <begin position="235"/>
        <end position="256"/>
    </location>
</feature>
<evidence type="ECO:0000259" key="9">
    <source>
        <dbReference type="PROSITE" id="PS50928"/>
    </source>
</evidence>
<feature type="signal peptide" evidence="8">
    <location>
        <begin position="1"/>
        <end position="25"/>
    </location>
</feature>
<dbReference type="InterPro" id="IPR035906">
    <property type="entry name" value="MetI-like_sf"/>
</dbReference>
<evidence type="ECO:0000256" key="4">
    <source>
        <dbReference type="ARBA" id="ARBA00022692"/>
    </source>
</evidence>
<accession>A0ABR9JR53</accession>
<evidence type="ECO:0000256" key="3">
    <source>
        <dbReference type="ARBA" id="ARBA00022475"/>
    </source>
</evidence>
<gene>
    <name evidence="10" type="ORF">H4W34_002892</name>
</gene>
<dbReference type="PANTHER" id="PTHR43163:SF3">
    <property type="entry name" value="PEPTIDE ABC TRANSPORTER PERMEASE PROTEIN"/>
    <property type="match status" value="1"/>
</dbReference>
<evidence type="ECO:0000256" key="8">
    <source>
        <dbReference type="SAM" id="SignalP"/>
    </source>
</evidence>
<dbReference type="Proteomes" id="UP000627838">
    <property type="component" value="Unassembled WGS sequence"/>
</dbReference>
<name>A0ABR9JR53_9ACTN</name>